<dbReference type="OrthoDB" id="3628931at2"/>
<proteinExistence type="predicted"/>
<evidence type="ECO:0000313" key="1">
    <source>
        <dbReference type="EMBL" id="QCB95459.1"/>
    </source>
</evidence>
<protein>
    <recommendedName>
        <fullName evidence="3">Septum formation-related domain-containing protein</fullName>
    </recommendedName>
</protein>
<sequence>MLTGAGLLVADRVEASRSRPLPPDVTAPVDAWAAQVVTGSCLAELPADGAVERVRVVPCADPHTAQVVGQFWFAPDAVWPGQDAAHARVARSCALTDEETAAGVRVVTWAPTEDGWRSGDRDGLCLAVAPEPVSGSSLSVPTEG</sequence>
<accession>A0A4P7SM75</accession>
<reference evidence="1 2" key="1">
    <citation type="submission" date="2019-04" db="EMBL/GenBank/DDBJ databases">
        <title>Isolation and identification of Cellulomonas shaoxiangyii sp. Nov. isolated from feces of the Tibetan antelopes (Pantholops hodgsonii) in the Qinghai-Tibet plateau of China.</title>
        <authorList>
            <person name="Tian Z."/>
        </authorList>
    </citation>
    <scope>NUCLEOTIDE SEQUENCE [LARGE SCALE GENOMIC DNA]</scope>
    <source>
        <strain evidence="1 2">Z28</strain>
    </source>
</reference>
<dbReference type="EMBL" id="CP039291">
    <property type="protein sequence ID" value="QCB95459.1"/>
    <property type="molecule type" value="Genomic_DNA"/>
</dbReference>
<name>A0A4P7SM75_9CELL</name>
<evidence type="ECO:0000313" key="2">
    <source>
        <dbReference type="Proteomes" id="UP000296469"/>
    </source>
</evidence>
<evidence type="ECO:0008006" key="3">
    <source>
        <dbReference type="Google" id="ProtNLM"/>
    </source>
</evidence>
<dbReference type="KEGG" id="celz:E5225_15035"/>
<dbReference type="AlphaFoldDB" id="A0A4P7SM75"/>
<gene>
    <name evidence="1" type="ORF">E5225_15035</name>
</gene>
<keyword evidence="2" id="KW-1185">Reference proteome</keyword>
<dbReference type="Proteomes" id="UP000296469">
    <property type="component" value="Chromosome"/>
</dbReference>
<organism evidence="1 2">
    <name type="scientific">Cellulomonas shaoxiangyii</name>
    <dbReference type="NCBI Taxonomy" id="2566013"/>
    <lineage>
        <taxon>Bacteria</taxon>
        <taxon>Bacillati</taxon>
        <taxon>Actinomycetota</taxon>
        <taxon>Actinomycetes</taxon>
        <taxon>Micrococcales</taxon>
        <taxon>Cellulomonadaceae</taxon>
        <taxon>Cellulomonas</taxon>
    </lineage>
</organism>